<gene>
    <name evidence="1" type="ORF">MRB53_019357</name>
</gene>
<sequence>MKDFQLPAFYWIPVSHGCMLFKALFPWLDGVLFLMPNLGSLLLALIFRLIEIDGEYYGSCSSLTSYCGSSSGGWHMAYQLEGLPRNFYFKTLNISWCFPQFRLDLHPLSLLSQTSCLHLVLDKLDEVDQRVLWLSQAYQIPQFEGHLSTGGHQSLKQCYWSIIRQFVQTARKESRISRDWLVQQWLEDKSLEIARLKIRARASQHIPSKKTMFQNHPSFQPLFRKWFVGGSAAQERYDDLEKPFIEQPPFSQYAPGFLKPTSREEAKIAPLLARANLFITRDIEWANVMLGFEQESKYAIVDACYPQAPVGFIREQSNVIFRQLLGIRRPFVAYITDAMGNELFRVRRPIWFINSTIHAEVDGKEIGVVHRRWHLWRRIYDLYLGKRQFAVVENPGFWNWTFTLKDADENVLAEINRDWRGVGFEFLTDAGQYVIQFGHADPLSKTGPASAIQELEISRPLTLSERAVAIALAVSLDSDYFSRRRGGFLPYHFVGE</sequence>
<name>A0ACC2KYA5_PERAE</name>
<dbReference type="EMBL" id="CM056814">
    <property type="protein sequence ID" value="KAJ8626050.1"/>
    <property type="molecule type" value="Genomic_DNA"/>
</dbReference>
<keyword evidence="2" id="KW-1185">Reference proteome</keyword>
<organism evidence="1 2">
    <name type="scientific">Persea americana</name>
    <name type="common">Avocado</name>
    <dbReference type="NCBI Taxonomy" id="3435"/>
    <lineage>
        <taxon>Eukaryota</taxon>
        <taxon>Viridiplantae</taxon>
        <taxon>Streptophyta</taxon>
        <taxon>Embryophyta</taxon>
        <taxon>Tracheophyta</taxon>
        <taxon>Spermatophyta</taxon>
        <taxon>Magnoliopsida</taxon>
        <taxon>Magnoliidae</taxon>
        <taxon>Laurales</taxon>
        <taxon>Lauraceae</taxon>
        <taxon>Persea</taxon>
    </lineage>
</organism>
<evidence type="ECO:0000313" key="1">
    <source>
        <dbReference type="EMBL" id="KAJ8626050.1"/>
    </source>
</evidence>
<protein>
    <submittedName>
        <fullName evidence="1">Uncharacterized protein</fullName>
    </submittedName>
</protein>
<comment type="caution">
    <text evidence="1">The sequence shown here is derived from an EMBL/GenBank/DDBJ whole genome shotgun (WGS) entry which is preliminary data.</text>
</comment>
<proteinExistence type="predicted"/>
<reference evidence="1 2" key="1">
    <citation type="journal article" date="2022" name="Hortic Res">
        <title>A haplotype resolved chromosomal level avocado genome allows analysis of novel avocado genes.</title>
        <authorList>
            <person name="Nath O."/>
            <person name="Fletcher S.J."/>
            <person name="Hayward A."/>
            <person name="Shaw L.M."/>
            <person name="Masouleh A.K."/>
            <person name="Furtado A."/>
            <person name="Henry R.J."/>
            <person name="Mitter N."/>
        </authorList>
    </citation>
    <scope>NUCLEOTIDE SEQUENCE [LARGE SCALE GENOMIC DNA]</scope>
    <source>
        <strain evidence="2">cv. Hass</strain>
    </source>
</reference>
<evidence type="ECO:0000313" key="2">
    <source>
        <dbReference type="Proteomes" id="UP001234297"/>
    </source>
</evidence>
<dbReference type="Proteomes" id="UP001234297">
    <property type="component" value="Chromosome 6"/>
</dbReference>
<accession>A0ACC2KYA5</accession>